<reference evidence="9 10" key="1">
    <citation type="submission" date="2020-07" db="EMBL/GenBank/DDBJ databases">
        <title>Roseicoccus Jingziensis gen. nov., sp. nov., isolated from coastal seawater.</title>
        <authorList>
            <person name="Feng X."/>
        </authorList>
    </citation>
    <scope>NUCLEOTIDE SEQUENCE [LARGE SCALE GENOMIC DNA]</scope>
    <source>
        <strain evidence="9 10">N1E253</strain>
    </source>
</reference>
<gene>
    <name evidence="9" type="primary">eda</name>
    <name evidence="9" type="ORF">HW115_03760</name>
</gene>
<dbReference type="Pfam" id="PF01081">
    <property type="entry name" value="Aldolase"/>
    <property type="match status" value="1"/>
</dbReference>
<keyword evidence="8" id="KW-0119">Carbohydrate metabolism</keyword>
<dbReference type="PANTHER" id="PTHR30246">
    <property type="entry name" value="2-KETO-3-DEOXY-6-PHOSPHOGLUCONATE ALDOLASE"/>
    <property type="match status" value="1"/>
</dbReference>
<comment type="subunit">
    <text evidence="4">Homotrimer.</text>
</comment>
<dbReference type="RefSeq" id="WP_178931222.1">
    <property type="nucleotide sequence ID" value="NZ_JACBAZ010000001.1"/>
</dbReference>
<keyword evidence="10" id="KW-1185">Reference proteome</keyword>
<protein>
    <recommendedName>
        <fullName evidence="5">2-dehydro-3-deoxy-phosphogluconate aldolase</fullName>
        <ecNumber evidence="5">4.1.2.14</ecNumber>
    </recommendedName>
</protein>
<evidence type="ECO:0000256" key="4">
    <source>
        <dbReference type="ARBA" id="ARBA00011233"/>
    </source>
</evidence>
<comment type="catalytic activity">
    <reaction evidence="1">
        <text>2-dehydro-3-deoxy-6-phospho-D-gluconate = D-glyceraldehyde 3-phosphate + pyruvate</text>
        <dbReference type="Rhea" id="RHEA:17089"/>
        <dbReference type="ChEBI" id="CHEBI:15361"/>
        <dbReference type="ChEBI" id="CHEBI:57569"/>
        <dbReference type="ChEBI" id="CHEBI:59776"/>
        <dbReference type="EC" id="4.1.2.14"/>
    </reaction>
</comment>
<comment type="caution">
    <text evidence="9">The sequence shown here is derived from an EMBL/GenBank/DDBJ whole genome shotgun (WGS) entry which is preliminary data.</text>
</comment>
<dbReference type="EC" id="4.1.2.14" evidence="5"/>
<comment type="pathway">
    <text evidence="2">Carbohydrate acid metabolism; 2-dehydro-3-deoxy-D-gluconate degradation; D-glyceraldehyde 3-phosphate and pyruvate from 2-dehydro-3-deoxy-D-gluconate: step 2/2.</text>
</comment>
<dbReference type="AlphaFoldDB" id="A0A851GCP8"/>
<dbReference type="Gene3D" id="3.20.20.70">
    <property type="entry name" value="Aldolase class I"/>
    <property type="match status" value="1"/>
</dbReference>
<dbReference type="InterPro" id="IPR031338">
    <property type="entry name" value="KDPG/KHG_AS_2"/>
</dbReference>
<evidence type="ECO:0000256" key="8">
    <source>
        <dbReference type="ARBA" id="ARBA00023277"/>
    </source>
</evidence>
<comment type="similarity">
    <text evidence="3">Belongs to the KHG/KDPG aldolase family.</text>
</comment>
<dbReference type="NCBIfam" id="TIGR01182">
    <property type="entry name" value="eda"/>
    <property type="match status" value="1"/>
</dbReference>
<dbReference type="GO" id="GO:0008675">
    <property type="term" value="F:2-dehydro-3-deoxy-phosphogluconate aldolase activity"/>
    <property type="evidence" value="ECO:0007669"/>
    <property type="project" value="UniProtKB-EC"/>
</dbReference>
<dbReference type="Proteomes" id="UP000557872">
    <property type="component" value="Unassembled WGS sequence"/>
</dbReference>
<dbReference type="PROSITE" id="PS00160">
    <property type="entry name" value="ALDOLASE_KDPG_KHG_2"/>
    <property type="match status" value="1"/>
</dbReference>
<evidence type="ECO:0000256" key="2">
    <source>
        <dbReference type="ARBA" id="ARBA00004736"/>
    </source>
</evidence>
<dbReference type="InterPro" id="IPR013785">
    <property type="entry name" value="Aldolase_TIM"/>
</dbReference>
<sequence>MNAQATIQDRRIVPVVVLDSVESASPLADALVSGGLPIAEVTFRTPVAAQCMQALSDRGDVLVGAGTVTSAELVDIAHDNGANFIVCPGFHESAVKRSLELGLPVYPGVVTPSDIARAMEYGLEAVKFFPAETFGGVPTLKALAGPYHEMKFIPTGGINSGNISSYLALDSVLACGGSWMVDRKLVNSGEFETIAHLTSEAVQLTQSS</sequence>
<evidence type="ECO:0000256" key="3">
    <source>
        <dbReference type="ARBA" id="ARBA00006906"/>
    </source>
</evidence>
<dbReference type="EMBL" id="JACBAZ010000001">
    <property type="protein sequence ID" value="NWK54712.1"/>
    <property type="molecule type" value="Genomic_DNA"/>
</dbReference>
<evidence type="ECO:0000256" key="1">
    <source>
        <dbReference type="ARBA" id="ARBA00000654"/>
    </source>
</evidence>
<dbReference type="InterPro" id="IPR031337">
    <property type="entry name" value="KDPG/KHG_AS_1"/>
</dbReference>
<keyword evidence="6 9" id="KW-0456">Lyase</keyword>
<accession>A0A851GCP8</accession>
<name>A0A851GCP8_9BACT</name>
<organism evidence="9 10">
    <name type="scientific">Oceaniferula marina</name>
    <dbReference type="NCBI Taxonomy" id="2748318"/>
    <lineage>
        <taxon>Bacteria</taxon>
        <taxon>Pseudomonadati</taxon>
        <taxon>Verrucomicrobiota</taxon>
        <taxon>Verrucomicrobiia</taxon>
        <taxon>Verrucomicrobiales</taxon>
        <taxon>Verrucomicrobiaceae</taxon>
        <taxon>Oceaniferula</taxon>
    </lineage>
</organism>
<evidence type="ECO:0000256" key="6">
    <source>
        <dbReference type="ARBA" id="ARBA00023239"/>
    </source>
</evidence>
<dbReference type="NCBIfam" id="NF004325">
    <property type="entry name" value="PRK05718.1"/>
    <property type="match status" value="1"/>
</dbReference>
<dbReference type="PROSITE" id="PS00159">
    <property type="entry name" value="ALDOLASE_KDPG_KHG_1"/>
    <property type="match status" value="1"/>
</dbReference>
<evidence type="ECO:0000256" key="7">
    <source>
        <dbReference type="ARBA" id="ARBA00023270"/>
    </source>
</evidence>
<dbReference type="SUPFAM" id="SSF51569">
    <property type="entry name" value="Aldolase"/>
    <property type="match status" value="1"/>
</dbReference>
<proteinExistence type="inferred from homology"/>
<evidence type="ECO:0000256" key="5">
    <source>
        <dbReference type="ARBA" id="ARBA00013063"/>
    </source>
</evidence>
<dbReference type="PANTHER" id="PTHR30246:SF1">
    <property type="entry name" value="2-DEHYDRO-3-DEOXY-6-PHOSPHOGALACTONATE ALDOLASE-RELATED"/>
    <property type="match status" value="1"/>
</dbReference>
<keyword evidence="7" id="KW-0704">Schiff base</keyword>
<evidence type="ECO:0000313" key="9">
    <source>
        <dbReference type="EMBL" id="NWK54712.1"/>
    </source>
</evidence>
<dbReference type="CDD" id="cd00452">
    <property type="entry name" value="KDPG_aldolase"/>
    <property type="match status" value="1"/>
</dbReference>
<evidence type="ECO:0000313" key="10">
    <source>
        <dbReference type="Proteomes" id="UP000557872"/>
    </source>
</evidence>
<dbReference type="InterPro" id="IPR000887">
    <property type="entry name" value="Aldlse_KDPG_KHG"/>
</dbReference>